<comment type="caution">
    <text evidence="2">The sequence shown here is derived from an EMBL/GenBank/DDBJ whole genome shotgun (WGS) entry which is preliminary data.</text>
</comment>
<evidence type="ECO:0000313" key="3">
    <source>
        <dbReference type="Proteomes" id="UP000483362"/>
    </source>
</evidence>
<name>A0A6L5XD49_9BACT</name>
<proteinExistence type="predicted"/>
<evidence type="ECO:0000313" key="2">
    <source>
        <dbReference type="EMBL" id="MSS17495.1"/>
    </source>
</evidence>
<keyword evidence="3" id="KW-1185">Reference proteome</keyword>
<dbReference type="EMBL" id="VULT01000009">
    <property type="protein sequence ID" value="MSS17495.1"/>
    <property type="molecule type" value="Genomic_DNA"/>
</dbReference>
<organism evidence="2 3">
    <name type="scientific">Sodaliphilus pleomorphus</name>
    <dbReference type="NCBI Taxonomy" id="2606626"/>
    <lineage>
        <taxon>Bacteria</taxon>
        <taxon>Pseudomonadati</taxon>
        <taxon>Bacteroidota</taxon>
        <taxon>Bacteroidia</taxon>
        <taxon>Bacteroidales</taxon>
        <taxon>Muribaculaceae</taxon>
        <taxon>Sodaliphilus</taxon>
    </lineage>
</organism>
<gene>
    <name evidence="2" type="ORF">FYJ29_06970</name>
</gene>
<dbReference type="Proteomes" id="UP000483362">
    <property type="component" value="Unassembled WGS sequence"/>
</dbReference>
<accession>A0A6L5XD49</accession>
<reference evidence="2 3" key="1">
    <citation type="submission" date="2019-08" db="EMBL/GenBank/DDBJ databases">
        <title>In-depth cultivation of the pig gut microbiome towards novel bacterial diversity and tailored functional studies.</title>
        <authorList>
            <person name="Wylensek D."/>
            <person name="Hitch T.C.A."/>
            <person name="Clavel T."/>
        </authorList>
    </citation>
    <scope>NUCLEOTIDE SEQUENCE [LARGE SCALE GENOMIC DNA]</scope>
    <source>
        <strain evidence="2 3">Oil-RF-744-WCA-WT-10</strain>
    </source>
</reference>
<dbReference type="AlphaFoldDB" id="A0A6L5XD49"/>
<protein>
    <submittedName>
        <fullName evidence="2">Uncharacterized protein</fullName>
    </submittedName>
</protein>
<feature type="region of interest" description="Disordered" evidence="1">
    <location>
        <begin position="55"/>
        <end position="111"/>
    </location>
</feature>
<feature type="compositionally biased region" description="Basic residues" evidence="1">
    <location>
        <begin position="59"/>
        <end position="90"/>
    </location>
</feature>
<sequence length="111" mass="12220">MSRHERVGALALLGIVLVLVVALALWRGCRRPATGAIAPAMVAYDRATDSIAVVEKQAGKKNSKGKRSRRSSATDRRRKAFKKKKNKSKKERSITKPAAAPRRSLEPVPEF</sequence>
<evidence type="ECO:0000256" key="1">
    <source>
        <dbReference type="SAM" id="MobiDB-lite"/>
    </source>
</evidence>